<evidence type="ECO:0000313" key="2">
    <source>
        <dbReference type="EMBL" id="AZB17577.1"/>
    </source>
</evidence>
<evidence type="ECO:0000313" key="3">
    <source>
        <dbReference type="Proteomes" id="UP000269015"/>
    </source>
</evidence>
<accession>A0AAD1DVU1</accession>
<gene>
    <name evidence="2" type="ORF">EG352_07260</name>
</gene>
<dbReference type="EMBL" id="CP033930">
    <property type="protein sequence ID" value="AZB17577.1"/>
    <property type="molecule type" value="Genomic_DNA"/>
</dbReference>
<name>A0AAD1DVU1_CHRID</name>
<dbReference type="RefSeq" id="WP_123861548.1">
    <property type="nucleotide sequence ID" value="NZ_CP033930.1"/>
</dbReference>
<reference evidence="2 3" key="1">
    <citation type="submission" date="2018-11" db="EMBL/GenBank/DDBJ databases">
        <title>Proposal to divide the Flavobacteriaceae and reorganize its genera based on Amino Acid Identity values calculated from whole genome sequences.</title>
        <authorList>
            <person name="Nicholson A.C."/>
            <person name="Gulvik C.A."/>
            <person name="Whitney A.M."/>
            <person name="Humrighouse B.W."/>
            <person name="Bell M."/>
            <person name="Holmes B."/>
            <person name="Steigerwalt A.G."/>
            <person name="Villarma A."/>
            <person name="Sheth M."/>
            <person name="Batra D."/>
            <person name="Pryor J."/>
            <person name="Bernardet J.-F."/>
            <person name="Hugo C."/>
            <person name="Kampfer P."/>
            <person name="Newman J."/>
            <person name="McQuiston J.R."/>
        </authorList>
    </citation>
    <scope>NUCLEOTIDE SEQUENCE [LARGE SCALE GENOMIC DNA]</scope>
    <source>
        <strain evidence="2 3">H5559</strain>
    </source>
</reference>
<organism evidence="2 3">
    <name type="scientific">Chryseobacterium indologenes</name>
    <name type="common">Flavobacterium indologenes</name>
    <dbReference type="NCBI Taxonomy" id="253"/>
    <lineage>
        <taxon>Bacteria</taxon>
        <taxon>Pseudomonadati</taxon>
        <taxon>Bacteroidota</taxon>
        <taxon>Flavobacteriia</taxon>
        <taxon>Flavobacteriales</taxon>
        <taxon>Weeksellaceae</taxon>
        <taxon>Chryseobacterium group</taxon>
        <taxon>Chryseobacterium</taxon>
    </lineage>
</organism>
<dbReference type="Pfam" id="PF19512">
    <property type="entry name" value="DUF6046"/>
    <property type="match status" value="1"/>
</dbReference>
<dbReference type="Proteomes" id="UP000269015">
    <property type="component" value="Chromosome"/>
</dbReference>
<dbReference type="AlphaFoldDB" id="A0AAD1DVU1"/>
<evidence type="ECO:0000259" key="1">
    <source>
        <dbReference type="Pfam" id="PF19512"/>
    </source>
</evidence>
<proteinExistence type="predicted"/>
<protein>
    <recommendedName>
        <fullName evidence="1">DUF6046 domain-containing protein</fullName>
    </recommendedName>
</protein>
<dbReference type="InterPro" id="IPR046109">
    <property type="entry name" value="DUF6046"/>
</dbReference>
<feature type="domain" description="DUF6046" evidence="1">
    <location>
        <begin position="84"/>
        <end position="200"/>
    </location>
</feature>
<sequence length="205" mass="23124">MNNGDSIVINLAARYAAAFGIMAINNKINQAVINREENKYNIEIYEDYDPAFEEVTMSYGSNDDKVSLKFAKMLEGSGDGSIYAPPLMMNFSREKNLIETQVSGSDMVVIERWGTKPWNIDIRGILVDIENRKYPTEQVKKLCKFFENNSTIAVIGEQFLEKDITSIYLKDVSITSVEGFQDTLQFTLSASSINEVTFSLINPNQ</sequence>